<dbReference type="EMBL" id="AXUP01000166">
    <property type="protein sequence ID" value="ESW39213.1"/>
    <property type="molecule type" value="Genomic_DNA"/>
</dbReference>
<protein>
    <submittedName>
        <fullName evidence="1">Uncharacterized protein</fullName>
    </submittedName>
</protein>
<organism evidence="1 2">
    <name type="scientific">Pseudomonas taiwanensis SJ9</name>
    <dbReference type="NCBI Taxonomy" id="1388762"/>
    <lineage>
        <taxon>Bacteria</taxon>
        <taxon>Pseudomonadati</taxon>
        <taxon>Pseudomonadota</taxon>
        <taxon>Gammaproteobacteria</taxon>
        <taxon>Pseudomonadales</taxon>
        <taxon>Pseudomonadaceae</taxon>
        <taxon>Pseudomonas</taxon>
    </lineage>
</organism>
<dbReference type="PATRIC" id="fig|1388762.3.peg.2667"/>
<dbReference type="RefSeq" id="WP_023661684.1">
    <property type="nucleotide sequence ID" value="NZ_AXUP01000166.1"/>
</dbReference>
<name>V7DC04_9PSED</name>
<gene>
    <name evidence="1" type="ORF">O164_13360</name>
</gene>
<dbReference type="Proteomes" id="UP000018511">
    <property type="component" value="Unassembled WGS sequence"/>
</dbReference>
<reference evidence="1 2" key="1">
    <citation type="submission" date="2013-10" db="EMBL/GenBank/DDBJ databases">
        <title>Whole Genome Shotgun Sequence of Pseudomonas taiwanensis SJ9.</title>
        <authorList>
            <person name="Hong S.-J."/>
            <person name="Shin J.-H."/>
        </authorList>
    </citation>
    <scope>NUCLEOTIDE SEQUENCE [LARGE SCALE GENOMIC DNA]</scope>
    <source>
        <strain evidence="1 2">SJ9</strain>
    </source>
</reference>
<comment type="caution">
    <text evidence="1">The sequence shown here is derived from an EMBL/GenBank/DDBJ whole genome shotgun (WGS) entry which is preliminary data.</text>
</comment>
<proteinExistence type="predicted"/>
<dbReference type="AlphaFoldDB" id="V7DC04"/>
<sequence>MFDARTDLPSLSDAQMSAMSLREVMEYTCKRMIAQRNDPAFERKKIDELAEFIEQHCLDDLTSMGCVDSFSFLADAHLSQDFPNIRSYEKSWRTAAAHQVWYKYNH</sequence>
<accession>V7DC04</accession>
<evidence type="ECO:0000313" key="2">
    <source>
        <dbReference type="Proteomes" id="UP000018511"/>
    </source>
</evidence>
<evidence type="ECO:0000313" key="1">
    <source>
        <dbReference type="EMBL" id="ESW39213.1"/>
    </source>
</evidence>